<keyword evidence="1" id="KW-0677">Repeat</keyword>
<reference evidence="3 4" key="1">
    <citation type="journal article" date="2021" name="Commun. Biol.">
        <title>The genome of Shorea leprosula (Dipterocarpaceae) highlights the ecological relevance of drought in aseasonal tropical rainforests.</title>
        <authorList>
            <person name="Ng K.K.S."/>
            <person name="Kobayashi M.J."/>
            <person name="Fawcett J.A."/>
            <person name="Hatakeyama M."/>
            <person name="Paape T."/>
            <person name="Ng C.H."/>
            <person name="Ang C.C."/>
            <person name="Tnah L.H."/>
            <person name="Lee C.T."/>
            <person name="Nishiyama T."/>
            <person name="Sese J."/>
            <person name="O'Brien M.J."/>
            <person name="Copetti D."/>
            <person name="Mohd Noor M.I."/>
            <person name="Ong R.C."/>
            <person name="Putra M."/>
            <person name="Sireger I.Z."/>
            <person name="Indrioko S."/>
            <person name="Kosugi Y."/>
            <person name="Izuno A."/>
            <person name="Isagi Y."/>
            <person name="Lee S.L."/>
            <person name="Shimizu K.K."/>
        </authorList>
    </citation>
    <scope>NUCLEOTIDE SEQUENCE [LARGE SCALE GENOMIC DNA]</scope>
    <source>
        <strain evidence="3">214</strain>
    </source>
</reference>
<feature type="repeat" description="PPR" evidence="2">
    <location>
        <begin position="344"/>
        <end position="378"/>
    </location>
</feature>
<dbReference type="InterPro" id="IPR011990">
    <property type="entry name" value="TPR-like_helical_dom_sf"/>
</dbReference>
<dbReference type="GO" id="GO:0003723">
    <property type="term" value="F:RNA binding"/>
    <property type="evidence" value="ECO:0007669"/>
    <property type="project" value="InterPro"/>
</dbReference>
<dbReference type="InterPro" id="IPR002885">
    <property type="entry name" value="PPR_rpt"/>
</dbReference>
<dbReference type="NCBIfam" id="TIGR00756">
    <property type="entry name" value="PPR"/>
    <property type="match status" value="5"/>
</dbReference>
<feature type="repeat" description="PPR" evidence="2">
    <location>
        <begin position="213"/>
        <end position="247"/>
    </location>
</feature>
<dbReference type="Pfam" id="PF20431">
    <property type="entry name" value="E_motif"/>
    <property type="match status" value="1"/>
</dbReference>
<dbReference type="InterPro" id="IPR046960">
    <property type="entry name" value="PPR_At4g14850-like_plant"/>
</dbReference>
<dbReference type="EMBL" id="BPVZ01000017">
    <property type="protein sequence ID" value="GKV01432.1"/>
    <property type="molecule type" value="Genomic_DNA"/>
</dbReference>
<organism evidence="3 4">
    <name type="scientific">Rubroshorea leprosula</name>
    <dbReference type="NCBI Taxonomy" id="152421"/>
    <lineage>
        <taxon>Eukaryota</taxon>
        <taxon>Viridiplantae</taxon>
        <taxon>Streptophyta</taxon>
        <taxon>Embryophyta</taxon>
        <taxon>Tracheophyta</taxon>
        <taxon>Spermatophyta</taxon>
        <taxon>Magnoliopsida</taxon>
        <taxon>eudicotyledons</taxon>
        <taxon>Gunneridae</taxon>
        <taxon>Pentapetalae</taxon>
        <taxon>rosids</taxon>
        <taxon>malvids</taxon>
        <taxon>Malvales</taxon>
        <taxon>Dipterocarpaceae</taxon>
        <taxon>Rubroshorea</taxon>
    </lineage>
</organism>
<feature type="repeat" description="PPR" evidence="2">
    <location>
        <begin position="41"/>
        <end position="75"/>
    </location>
</feature>
<accession>A0AAV5IHK3</accession>
<dbReference type="GO" id="GO:0009451">
    <property type="term" value="P:RNA modification"/>
    <property type="evidence" value="ECO:0007669"/>
    <property type="project" value="InterPro"/>
</dbReference>
<gene>
    <name evidence="3" type="ORF">SLEP1_g13983</name>
</gene>
<evidence type="ECO:0000313" key="4">
    <source>
        <dbReference type="Proteomes" id="UP001054252"/>
    </source>
</evidence>
<comment type="caution">
    <text evidence="3">The sequence shown here is derived from an EMBL/GenBank/DDBJ whole genome shotgun (WGS) entry which is preliminary data.</text>
</comment>
<sequence>MALSRGAKGPTILATNLIKSYFEKGLVDEARVLFDELPERDVVAWTAMIAGFSSRNYHVHAWNVFCSMVKIGVQPNAFTLSNVLKVCKCMKSVACGGLVHGMAIKHGLEGSNYVGNALMDIYAASSGSMDNACMIFRDMKEKSEASWTTLIAGYTHRGDGYSGLQVFKEMLLEEAEWNPYSFSIAARACATIGSRTLGNQIHSVVRKSGLGSNLPVMNSILDMYCRCGCLSEANQYFNEMSQKDLITWNTLIAGYERLDSSESLRVFLEMELEGFVPNCFTFSSVTAACANLAILNCGQQVHGSIIHRGFEGNPELANALIDMYAKCGSIADARKIFSEMTHRDLVSWTSMMIGYGAHGYGKEAIELFDEMIRSGIKPDRIVFVAVLSACSHAGLVDEGLRYFQSMRSLYNVTPDQEIYGCVVDLLGRAGKIEEAYRMIQCMPFEPDESVWGALLGACKAHRLPKLGKLAAWRVLDMKPSMVGTYVMLSNIYAREGKWAEFAKFRKLIRGMGNKKEAGQSWIEVRNEVYSFVVGHKVGSHIDCVYRVLELLILHMQEAGYVPDLDCLMHDLEDET</sequence>
<keyword evidence="4" id="KW-1185">Reference proteome</keyword>
<evidence type="ECO:0000256" key="1">
    <source>
        <dbReference type="ARBA" id="ARBA00022737"/>
    </source>
</evidence>
<dbReference type="Gene3D" id="1.25.40.10">
    <property type="entry name" value="Tetratricopeptide repeat domain"/>
    <property type="match status" value="4"/>
</dbReference>
<dbReference type="Pfam" id="PF01535">
    <property type="entry name" value="PPR"/>
    <property type="match status" value="5"/>
</dbReference>
<evidence type="ECO:0008006" key="5">
    <source>
        <dbReference type="Google" id="ProtNLM"/>
    </source>
</evidence>
<evidence type="ECO:0000256" key="2">
    <source>
        <dbReference type="PROSITE-ProRule" id="PRU00708"/>
    </source>
</evidence>
<dbReference type="Pfam" id="PF13041">
    <property type="entry name" value="PPR_2"/>
    <property type="match status" value="2"/>
</dbReference>
<protein>
    <recommendedName>
        <fullName evidence="5">Pentatricopeptide repeat-containing protein</fullName>
    </recommendedName>
</protein>
<dbReference type="PANTHER" id="PTHR47926:SF448">
    <property type="entry name" value="PENTACOTRIPEPTIDE-REPEAT REGION OF PRORP DOMAIN-CONTAINING PROTEIN"/>
    <property type="match status" value="1"/>
</dbReference>
<dbReference type="FunFam" id="1.25.40.10:FF:001815">
    <property type="entry name" value="Putative pentatricopeptide repeat-containing protein At1g56570"/>
    <property type="match status" value="1"/>
</dbReference>
<name>A0AAV5IHK3_9ROSI</name>
<dbReference type="AlphaFoldDB" id="A0AAV5IHK3"/>
<dbReference type="PANTHER" id="PTHR47926">
    <property type="entry name" value="PENTATRICOPEPTIDE REPEAT-CONTAINING PROTEIN"/>
    <property type="match status" value="1"/>
</dbReference>
<proteinExistence type="predicted"/>
<dbReference type="FunFam" id="1.25.40.10:FF:000090">
    <property type="entry name" value="Pentatricopeptide repeat-containing protein, chloroplastic"/>
    <property type="match status" value="1"/>
</dbReference>
<dbReference type="Proteomes" id="UP001054252">
    <property type="component" value="Unassembled WGS sequence"/>
</dbReference>
<dbReference type="PROSITE" id="PS51375">
    <property type="entry name" value="PPR"/>
    <property type="match status" value="4"/>
</dbReference>
<evidence type="ECO:0000313" key="3">
    <source>
        <dbReference type="EMBL" id="GKV01432.1"/>
    </source>
</evidence>
<dbReference type="InterPro" id="IPR046848">
    <property type="entry name" value="E_motif"/>
</dbReference>
<feature type="repeat" description="PPR" evidence="2">
    <location>
        <begin position="313"/>
        <end position="343"/>
    </location>
</feature>